<reference evidence="1" key="1">
    <citation type="submission" date="2017-06" db="EMBL/GenBank/DDBJ databases">
        <title>Novel phages from South African skin metaviromes.</title>
        <authorList>
            <person name="van Zyl L.J."/>
            <person name="Abrahams Y."/>
            <person name="Stander E.A."/>
            <person name="Kirby B.M."/>
            <person name="Clavaud C."/>
            <person name="Farcet C."/>
            <person name="Breton L."/>
            <person name="Trindade M.I."/>
        </authorList>
    </citation>
    <scope>NUCLEOTIDE SEQUENCE</scope>
</reference>
<dbReference type="EMBL" id="MF417945">
    <property type="protein sequence ID" value="ASN72203.1"/>
    <property type="molecule type" value="Genomic_DNA"/>
</dbReference>
<protein>
    <submittedName>
        <fullName evidence="1">Uncharacterized protein</fullName>
    </submittedName>
</protein>
<organism evidence="1">
    <name type="scientific">uncultured Caudovirales phage</name>
    <dbReference type="NCBI Taxonomy" id="2100421"/>
    <lineage>
        <taxon>Viruses</taxon>
        <taxon>Duplodnaviria</taxon>
        <taxon>Heunggongvirae</taxon>
        <taxon>Uroviricota</taxon>
        <taxon>Caudoviricetes</taxon>
        <taxon>Peduoviridae</taxon>
        <taxon>Maltschvirus</taxon>
        <taxon>Maltschvirus maltsch</taxon>
    </lineage>
</organism>
<proteinExistence type="predicted"/>
<gene>
    <name evidence="1" type="ORF">3S15_18</name>
</gene>
<evidence type="ECO:0000313" key="1">
    <source>
        <dbReference type="EMBL" id="ASN72203.1"/>
    </source>
</evidence>
<accession>A0A2H4JDR2</accession>
<sequence length="201" mass="22388">MAARTEREIVLDQTNLWFRNSEWSVEKFASEKLAPALAAADLVEPLDLPETGEDYLRGRKAWGQRLNRVFNGTAPFPLEWLRVWLDCLPEAYRLEARRECLALYEVLDLRVPQITLASVPSVPANLGAITTEFGQFIAASRPAHNGRYDRNDDPAEVEQMLKEGAEVVMTMVSELMAIAAGTGRHLPDLLRLVGTAAGDQP</sequence>
<name>A0A2H4JDR2_9CAUD</name>